<keyword evidence="1" id="KW-0812">Transmembrane</keyword>
<organism evidence="2 3">
    <name type="scientific">Heyndrickxia oleronia</name>
    <dbReference type="NCBI Taxonomy" id="38875"/>
    <lineage>
        <taxon>Bacteria</taxon>
        <taxon>Bacillati</taxon>
        <taxon>Bacillota</taxon>
        <taxon>Bacilli</taxon>
        <taxon>Bacillales</taxon>
        <taxon>Bacillaceae</taxon>
        <taxon>Heyndrickxia</taxon>
    </lineage>
</organism>
<protein>
    <submittedName>
        <fullName evidence="2">Uncharacterized protein</fullName>
    </submittedName>
</protein>
<sequence length="50" mass="5559">MRSIRWMFLGLCIMIAGGFIIIDPSSNWGGIQLVLLGLCLSIVGFFIKEK</sequence>
<evidence type="ECO:0000256" key="1">
    <source>
        <dbReference type="SAM" id="Phobius"/>
    </source>
</evidence>
<reference evidence="2" key="1">
    <citation type="submission" date="2023-03" db="EMBL/GenBank/DDBJ databases">
        <title>Bacterial isolates from washroom surfaces on a university campus.</title>
        <authorList>
            <person name="Holman D.B."/>
            <person name="Gzyl K.E."/>
            <person name="Taheri A.E."/>
        </authorList>
    </citation>
    <scope>NUCLEOTIDE SEQUENCE</scope>
    <source>
        <strain evidence="2">RD03</strain>
    </source>
</reference>
<dbReference type="Proteomes" id="UP001159179">
    <property type="component" value="Unassembled WGS sequence"/>
</dbReference>
<dbReference type="AlphaFoldDB" id="A0AAW6SU85"/>
<keyword evidence="1" id="KW-1133">Transmembrane helix</keyword>
<keyword evidence="1" id="KW-0472">Membrane</keyword>
<accession>A0AAW6SU85</accession>
<comment type="caution">
    <text evidence="2">The sequence shown here is derived from an EMBL/GenBank/DDBJ whole genome shotgun (WGS) entry which is preliminary data.</text>
</comment>
<feature type="transmembrane region" description="Helical" evidence="1">
    <location>
        <begin position="7"/>
        <end position="22"/>
    </location>
</feature>
<evidence type="ECO:0000313" key="3">
    <source>
        <dbReference type="Proteomes" id="UP001159179"/>
    </source>
</evidence>
<name>A0AAW6SU85_9BACI</name>
<gene>
    <name evidence="2" type="ORF">P5X88_12405</name>
</gene>
<proteinExistence type="predicted"/>
<evidence type="ECO:0000313" key="2">
    <source>
        <dbReference type="EMBL" id="MDH5161743.1"/>
    </source>
</evidence>
<feature type="transmembrane region" description="Helical" evidence="1">
    <location>
        <begin position="28"/>
        <end position="47"/>
    </location>
</feature>
<dbReference type="EMBL" id="JAROYP010000006">
    <property type="protein sequence ID" value="MDH5161743.1"/>
    <property type="molecule type" value="Genomic_DNA"/>
</dbReference>
<dbReference type="RefSeq" id="WP_259546630.1">
    <property type="nucleotide sequence ID" value="NZ_JAROYP010000006.1"/>
</dbReference>